<dbReference type="AlphaFoldDB" id="A0A3Q9BLS0"/>
<evidence type="ECO:0000313" key="2">
    <source>
        <dbReference type="Proteomes" id="UP000273326"/>
    </source>
</evidence>
<evidence type="ECO:0008006" key="3">
    <source>
        <dbReference type="Google" id="ProtNLM"/>
    </source>
</evidence>
<dbReference type="RefSeq" id="WP_126111337.1">
    <property type="nucleotide sequence ID" value="NZ_CP034465.1"/>
</dbReference>
<dbReference type="OrthoDB" id="2166166at2"/>
<sequence length="195" mass="22704">MKELNVLSEQILKRTKEAGQKKLANKEQELAQKIEENRVRFVEQQKARKATIKTKSENDYERQVQSLANERRNRILVEKQTIMNEVFQNSIAKMTAWDSVTFQSFVEKVLNQFNTNSLHLIIGEKSASYFTDSFKETLKKKYPHLIIENRTASNKAGFIVEQGGIDYNFFFDQIVAEIKKDFSPKLASLAFEKNE</sequence>
<dbReference type="Proteomes" id="UP000273326">
    <property type="component" value="Chromosome"/>
</dbReference>
<reference evidence="2" key="1">
    <citation type="submission" date="2018-12" db="EMBL/GenBank/DDBJ databases">
        <title>Complete genome sequencing of Jeotgalibaca sp. H21T32.</title>
        <authorList>
            <person name="Bae J.-W."/>
            <person name="Lee S.-Y."/>
        </authorList>
    </citation>
    <scope>NUCLEOTIDE SEQUENCE [LARGE SCALE GENOMIC DNA]</scope>
    <source>
        <strain evidence="2">H21T32</strain>
    </source>
</reference>
<organism evidence="1 2">
    <name type="scientific">Jeotgalibaca ciconiae</name>
    <dbReference type="NCBI Taxonomy" id="2496265"/>
    <lineage>
        <taxon>Bacteria</taxon>
        <taxon>Bacillati</taxon>
        <taxon>Bacillota</taxon>
        <taxon>Bacilli</taxon>
        <taxon>Lactobacillales</taxon>
        <taxon>Carnobacteriaceae</taxon>
        <taxon>Jeotgalibaca</taxon>
    </lineage>
</organism>
<dbReference type="SUPFAM" id="SSF160527">
    <property type="entry name" value="V-type ATPase subunit E-like"/>
    <property type="match status" value="1"/>
</dbReference>
<accession>A0A3Q9BLS0</accession>
<dbReference type="EMBL" id="CP034465">
    <property type="protein sequence ID" value="AZP05193.1"/>
    <property type="molecule type" value="Genomic_DNA"/>
</dbReference>
<name>A0A3Q9BLS0_9LACT</name>
<gene>
    <name evidence="1" type="ORF">EJN90_11380</name>
</gene>
<dbReference type="KEGG" id="jeh:EJN90_11380"/>
<evidence type="ECO:0000313" key="1">
    <source>
        <dbReference type="EMBL" id="AZP05193.1"/>
    </source>
</evidence>
<proteinExistence type="predicted"/>
<keyword evidence="2" id="KW-1185">Reference proteome</keyword>
<protein>
    <recommendedName>
        <fullName evidence="3">V-type ATP synthase subunit E</fullName>
    </recommendedName>
</protein>